<dbReference type="SMART" id="SM00760">
    <property type="entry name" value="Bac_DnaA_C"/>
    <property type="match status" value="1"/>
</dbReference>
<evidence type="ECO:0000256" key="1">
    <source>
        <dbReference type="ARBA" id="ARBA00006583"/>
    </source>
</evidence>
<evidence type="ECO:0000256" key="5">
    <source>
        <dbReference type="ARBA" id="ARBA00022840"/>
    </source>
</evidence>
<dbReference type="InterPro" id="IPR010921">
    <property type="entry name" value="Trp_repressor/repl_initiator"/>
</dbReference>
<dbReference type="GO" id="GO:0005524">
    <property type="term" value="F:ATP binding"/>
    <property type="evidence" value="ECO:0007669"/>
    <property type="project" value="UniProtKB-UniRule"/>
</dbReference>
<comment type="subcellular location">
    <subcellularLocation>
        <location evidence="8">Cytoplasm</location>
    </subcellularLocation>
</comment>
<dbReference type="Gene3D" id="3.40.50.300">
    <property type="entry name" value="P-loop containing nucleotide triphosphate hydrolases"/>
    <property type="match status" value="1"/>
</dbReference>
<dbReference type="InterPro" id="IPR013317">
    <property type="entry name" value="DnaA_dom"/>
</dbReference>
<comment type="caution">
    <text evidence="8">Lacks conserved residue(s) required for the propagation of feature annotation.</text>
</comment>
<dbReference type="Pfam" id="PF11638">
    <property type="entry name" value="DnaA_N"/>
    <property type="match status" value="1"/>
</dbReference>
<dbReference type="GO" id="GO:0005737">
    <property type="term" value="C:cytoplasm"/>
    <property type="evidence" value="ECO:0007669"/>
    <property type="project" value="UniProtKB-SubCell"/>
</dbReference>
<keyword evidence="2 8" id="KW-0963">Cytoplasm</keyword>
<comment type="function">
    <text evidence="8 10">Plays an essential role in the initiation and regulation of chromosomal replication. ATP-DnaA binds to the origin of replication (oriC) to initiate formation of the DNA replication initiation complex once per cell cycle. Binds the DnaA box (a 9 base pair repeat at the origin) and separates the double-stranded (ds)DNA. Forms a right-handed helical filament on oriC DNA; dsDNA binds to the exterior of the filament while single-stranded (ss)DNA is stabiized in the filament's interior. The ATP-DnaA-oriC complex binds and stabilizes one strand of the AT-rich DNA unwinding element (DUE), permitting loading of DNA polymerase. After initiation quickly degrades to an ADP-DnaA complex that is not apt for DNA replication. Binds acidic phospholipids.</text>
</comment>
<proteinExistence type="inferred from homology"/>
<dbReference type="FunFam" id="3.40.50.300:FF:000103">
    <property type="entry name" value="Chromosomal replication initiator protein DnaA"/>
    <property type="match status" value="1"/>
</dbReference>
<dbReference type="GO" id="GO:0005886">
    <property type="term" value="C:plasma membrane"/>
    <property type="evidence" value="ECO:0007669"/>
    <property type="project" value="TreeGrafter"/>
</dbReference>
<evidence type="ECO:0000256" key="8">
    <source>
        <dbReference type="HAMAP-Rule" id="MF_00377"/>
    </source>
</evidence>
<dbReference type="InterPro" id="IPR018312">
    <property type="entry name" value="Chromosome_initiator_DnaA_CS"/>
</dbReference>
<feature type="binding site" evidence="8">
    <location>
        <position position="155"/>
    </location>
    <ligand>
        <name>ATP</name>
        <dbReference type="ChEBI" id="CHEBI:30616"/>
    </ligand>
</feature>
<dbReference type="GO" id="GO:0006270">
    <property type="term" value="P:DNA replication initiation"/>
    <property type="evidence" value="ECO:0007669"/>
    <property type="project" value="UniProtKB-UniRule"/>
</dbReference>
<evidence type="ECO:0000256" key="4">
    <source>
        <dbReference type="ARBA" id="ARBA00022741"/>
    </source>
</evidence>
<dbReference type="PROSITE" id="PS01008">
    <property type="entry name" value="DNAA"/>
    <property type="match status" value="1"/>
</dbReference>
<protein>
    <recommendedName>
        <fullName evidence="8 9">Chromosomal replication initiator protein DnaA</fullName>
    </recommendedName>
</protein>
<evidence type="ECO:0000256" key="9">
    <source>
        <dbReference type="NCBIfam" id="TIGR00362"/>
    </source>
</evidence>
<keyword evidence="3 8" id="KW-0235">DNA replication</keyword>
<dbReference type="SMART" id="SM00382">
    <property type="entry name" value="AAA"/>
    <property type="match status" value="1"/>
</dbReference>
<dbReference type="SUPFAM" id="SSF48295">
    <property type="entry name" value="TrpR-like"/>
    <property type="match status" value="1"/>
</dbReference>
<feature type="region of interest" description="Domain III, AAA+ region" evidence="8">
    <location>
        <begin position="111"/>
        <end position="327"/>
    </location>
</feature>
<dbReference type="Pfam" id="PF08299">
    <property type="entry name" value="Bac_DnaA_C"/>
    <property type="match status" value="1"/>
</dbReference>
<feature type="binding site" evidence="8">
    <location>
        <position position="159"/>
    </location>
    <ligand>
        <name>ATP</name>
        <dbReference type="ChEBI" id="CHEBI:30616"/>
    </ligand>
</feature>
<dbReference type="PANTHER" id="PTHR30050:SF2">
    <property type="entry name" value="CHROMOSOMAL REPLICATION INITIATOR PROTEIN DNAA"/>
    <property type="match status" value="1"/>
</dbReference>
<dbReference type="RefSeq" id="WP_153975952.1">
    <property type="nucleotide sequence ID" value="NZ_CP039268.1"/>
</dbReference>
<comment type="domain">
    <text evidence="8">Domain I is involved in oligomerization and binding regulators, domain II is flexibile and of varying length in different bacteria, domain III forms the AAA+ region, while domain IV binds dsDNA.</text>
</comment>
<dbReference type="NCBIfam" id="TIGR00362">
    <property type="entry name" value="DnaA"/>
    <property type="match status" value="1"/>
</dbReference>
<dbReference type="KEGG" id="ttp:E6P07_12745"/>
<dbReference type="InterPro" id="IPR001957">
    <property type="entry name" value="Chromosome_initiator_DnaA"/>
</dbReference>
<evidence type="ECO:0000256" key="3">
    <source>
        <dbReference type="ARBA" id="ARBA00022705"/>
    </source>
</evidence>
<keyword evidence="5 8" id="KW-0067">ATP-binding</keyword>
<evidence type="ECO:0000256" key="2">
    <source>
        <dbReference type="ARBA" id="ARBA00022490"/>
    </source>
</evidence>
<keyword evidence="6 8" id="KW-0446">Lipid-binding</keyword>
<dbReference type="Pfam" id="PF00308">
    <property type="entry name" value="Bac_DnaA"/>
    <property type="match status" value="1"/>
</dbReference>
<dbReference type="InterPro" id="IPR020591">
    <property type="entry name" value="Chromosome_initiator_DnaA-like"/>
</dbReference>
<dbReference type="Gene3D" id="3.30.300.180">
    <property type="match status" value="1"/>
</dbReference>
<comment type="similarity">
    <text evidence="1 8 11">Belongs to the DnaA family.</text>
</comment>
<feature type="domain" description="AAA+ ATPase" evidence="12">
    <location>
        <begin position="144"/>
        <end position="275"/>
    </location>
</feature>
<dbReference type="InterPro" id="IPR027417">
    <property type="entry name" value="P-loop_NTPase"/>
</dbReference>
<dbReference type="GO" id="GO:0008289">
    <property type="term" value="F:lipid binding"/>
    <property type="evidence" value="ECO:0007669"/>
    <property type="project" value="UniProtKB-KW"/>
</dbReference>
<evidence type="ECO:0000259" key="13">
    <source>
        <dbReference type="SMART" id="SM00760"/>
    </source>
</evidence>
<dbReference type="HAMAP" id="MF_00377">
    <property type="entry name" value="DnaA_bact"/>
    <property type="match status" value="1"/>
</dbReference>
<dbReference type="InterPro" id="IPR003593">
    <property type="entry name" value="AAA+_ATPase"/>
</dbReference>
<evidence type="ECO:0000313" key="14">
    <source>
        <dbReference type="EMBL" id="QGU33764.1"/>
    </source>
</evidence>
<evidence type="ECO:0000256" key="10">
    <source>
        <dbReference type="RuleBase" id="RU000577"/>
    </source>
</evidence>
<organism evidence="14 15">
    <name type="scientific">Thermochromatium tepidum ATCC 43061</name>
    <dbReference type="NCBI Taxonomy" id="316276"/>
    <lineage>
        <taxon>Bacteria</taxon>
        <taxon>Pseudomonadati</taxon>
        <taxon>Pseudomonadota</taxon>
        <taxon>Gammaproteobacteria</taxon>
        <taxon>Chromatiales</taxon>
        <taxon>Chromatiaceae</taxon>
        <taxon>Thermochromatium</taxon>
    </lineage>
</organism>
<dbReference type="CDD" id="cd00009">
    <property type="entry name" value="AAA"/>
    <property type="match status" value="1"/>
</dbReference>
<feature type="domain" description="Chromosomal replication initiator DnaA C-terminal" evidence="13">
    <location>
        <begin position="355"/>
        <end position="424"/>
    </location>
</feature>
<keyword evidence="4 8" id="KW-0547">Nucleotide-binding</keyword>
<dbReference type="Gene3D" id="1.10.8.60">
    <property type="match status" value="1"/>
</dbReference>
<reference evidence="14 15" key="1">
    <citation type="submission" date="2019-12" db="EMBL/GenBank/DDBJ databases">
        <title>The complete genome of the thermophilic, anoxygenic phototrophic gammaproteobacterium Thermochromatium tepidum.</title>
        <authorList>
            <person name="Sattley W.M."/>
            <person name="Swingley W.D."/>
            <person name="Burchell B.M."/>
            <person name="Gurbani S.A."/>
            <person name="Kujawa C.M."/>
            <person name="Nuccio D.A."/>
            <person name="Schladweiler J."/>
            <person name="Shaffer K.N."/>
            <person name="Stokes L.M."/>
            <person name="Touchman J.W."/>
            <person name="Blankenship R.E."/>
            <person name="Madigan M.T."/>
        </authorList>
    </citation>
    <scope>NUCLEOTIDE SEQUENCE [LARGE SCALE GENOMIC DNA]</scope>
    <source>
        <strain evidence="14 15">ATCC 43061</strain>
    </source>
</reference>
<feature type="region of interest" description="Domain I, interacts with DnaA modulators" evidence="8">
    <location>
        <begin position="1"/>
        <end position="88"/>
    </location>
</feature>
<keyword evidence="7 8" id="KW-0238">DNA-binding</keyword>
<feature type="binding site" evidence="8">
    <location>
        <position position="158"/>
    </location>
    <ligand>
        <name>ATP</name>
        <dbReference type="ChEBI" id="CHEBI:30616"/>
    </ligand>
</feature>
<dbReference type="Proteomes" id="UP000426424">
    <property type="component" value="Chromosome"/>
</dbReference>
<evidence type="ECO:0000256" key="7">
    <source>
        <dbReference type="ARBA" id="ARBA00023125"/>
    </source>
</evidence>
<dbReference type="PANTHER" id="PTHR30050">
    <property type="entry name" value="CHROMOSOMAL REPLICATION INITIATOR PROTEIN DNAA"/>
    <property type="match status" value="1"/>
</dbReference>
<accession>A0A6I6E1K1</accession>
<dbReference type="InterPro" id="IPR038454">
    <property type="entry name" value="DnaA_N_sf"/>
</dbReference>
<evidence type="ECO:0000259" key="12">
    <source>
        <dbReference type="SMART" id="SM00382"/>
    </source>
</evidence>
<evidence type="ECO:0000256" key="6">
    <source>
        <dbReference type="ARBA" id="ARBA00023121"/>
    </source>
</evidence>
<dbReference type="GO" id="GO:0006275">
    <property type="term" value="P:regulation of DNA replication"/>
    <property type="evidence" value="ECO:0007669"/>
    <property type="project" value="UniProtKB-UniRule"/>
</dbReference>
<comment type="subunit">
    <text evidence="8">Oligomerizes as a right-handed, spiral filament on DNA at oriC.</text>
</comment>
<name>A0A6I6E1K1_THETI</name>
<dbReference type="EMBL" id="CP039268">
    <property type="protein sequence ID" value="QGU33764.1"/>
    <property type="molecule type" value="Genomic_DNA"/>
</dbReference>
<dbReference type="InterPro" id="IPR024633">
    <property type="entry name" value="DnaA_N_dom"/>
</dbReference>
<dbReference type="AlphaFoldDB" id="A0A6I6E1K1"/>
<feature type="region of interest" description="Domain IV, binds dsDNA" evidence="8">
    <location>
        <begin position="328"/>
        <end position="447"/>
    </location>
</feature>
<evidence type="ECO:0000256" key="11">
    <source>
        <dbReference type="RuleBase" id="RU004227"/>
    </source>
</evidence>
<dbReference type="FunFam" id="1.10.8.60:FF:000003">
    <property type="entry name" value="Chromosomal replication initiator protein DnaA"/>
    <property type="match status" value="1"/>
</dbReference>
<dbReference type="PRINTS" id="PR00051">
    <property type="entry name" value="DNAA"/>
</dbReference>
<dbReference type="CDD" id="cd06571">
    <property type="entry name" value="Bac_DnaA_C"/>
    <property type="match status" value="1"/>
</dbReference>
<gene>
    <name evidence="8 14" type="primary">dnaA</name>
    <name evidence="14" type="ORF">E6P07_12745</name>
</gene>
<dbReference type="SUPFAM" id="SSF52540">
    <property type="entry name" value="P-loop containing nucleoside triphosphate hydrolases"/>
    <property type="match status" value="1"/>
</dbReference>
<dbReference type="Gene3D" id="1.10.1750.10">
    <property type="match status" value="1"/>
</dbReference>
<dbReference type="InterPro" id="IPR013159">
    <property type="entry name" value="DnaA_C"/>
</dbReference>
<dbReference type="OrthoDB" id="9807019at2"/>
<dbReference type="GO" id="GO:0003688">
    <property type="term" value="F:DNA replication origin binding"/>
    <property type="evidence" value="ECO:0007669"/>
    <property type="project" value="UniProtKB-UniRule"/>
</dbReference>
<keyword evidence="15" id="KW-1185">Reference proteome</keyword>
<evidence type="ECO:0000313" key="15">
    <source>
        <dbReference type="Proteomes" id="UP000426424"/>
    </source>
</evidence>
<sequence>MSGNDLALWEHCINQLKAELTSAEFNTWILPLQARVDGSLLRLLAPNRFVLDWIRKHYADRLRELCTRHSQGEVSELYFEVGEFGAEKGQGARSKSSVIGSDLADRRATANLNADFNFETFVEGKSNQLARAASIQIARNPGGTYNPLFIYGGVGLGKTHLMHAVGNGILTSNPSARVVYLHSERFVAEMIKALQHNRIEEFKKTYRSVNALLIDDVQFFAGKERSQEEFFHTFNALLESRQQIVLSSDRFPKEVTGLEERLRSRFGWGLTVAIDPPDLETRVAILHCKASQLGVELPEDVAFFVGRCIRSNIRELEGALRRLVANAHFTGKPITLEFAKQALRDVLIAQDRQVSLENIQRTVADYYKLRTSDLLSTKRSRSLARPRQMAMALAKELTKHSLPEIGQAFGGRDHTTVLHATRKIKSLRESDATIEEDYRSLLRMLTL</sequence>
<feature type="binding site" evidence="8">
    <location>
        <position position="157"/>
    </location>
    <ligand>
        <name>ATP</name>
        <dbReference type="ChEBI" id="CHEBI:30616"/>
    </ligand>
</feature>